<proteinExistence type="predicted"/>
<dbReference type="Proteomes" id="UP000294134">
    <property type="component" value="Segment"/>
</dbReference>
<protein>
    <submittedName>
        <fullName evidence="1">Uncharacterized protein</fullName>
    </submittedName>
</protein>
<sequence length="232" mass="26237">MGDHDADDECVVDEVLSVVKAKLEENNEPVYDGGFAPDLHTFPPYQALDIITARVADLVEATVNPDGTLPRTVTMVIDNKIVEVDRVIASQFMRVLFIDQKVDDRQARCSRLLQLLKNRFGNLIPHTFNGKVTRVEMEVDAVTLDIKSTWDVTHQDSNNSAGISLPTVKRYVYEDKFFRISEMHRFIWELGQVSGHEIRHDGVLPNFIVTILPESSSVIACKLQSERKVISE</sequence>
<evidence type="ECO:0000313" key="1">
    <source>
        <dbReference type="EMBL" id="QBJ02533.1"/>
    </source>
</evidence>
<keyword evidence="2" id="KW-1185">Reference proteome</keyword>
<organism evidence="1 2">
    <name type="scientific">Pseudomonas phage Psa21</name>
    <dbReference type="NCBI Taxonomy" id="2530023"/>
    <lineage>
        <taxon>Viruses</taxon>
        <taxon>Duplodnaviria</taxon>
        <taxon>Heunggongvirae</taxon>
        <taxon>Uroviricota</taxon>
        <taxon>Caudoviricetes</taxon>
        <taxon>Chimalliviridae</taxon>
        <taxon>Tepukevirus</taxon>
        <taxon>Tepukevirus Psa21</taxon>
    </lineage>
</organism>
<dbReference type="EMBL" id="MK552327">
    <property type="protein sequence ID" value="QBJ02533.1"/>
    <property type="molecule type" value="Genomic_DNA"/>
</dbReference>
<gene>
    <name evidence="1" type="ORF">PSA21_3</name>
</gene>
<evidence type="ECO:0000313" key="2">
    <source>
        <dbReference type="Proteomes" id="UP000294134"/>
    </source>
</evidence>
<accession>A0A481W576</accession>
<name>A0A481W576_9CAUD</name>
<reference evidence="1 2" key="1">
    <citation type="submission" date="2019-02" db="EMBL/GenBank/DDBJ databases">
        <authorList>
            <person name="Frampton R.A."/>
            <person name="Wojtus J.K."/>
            <person name="Fineran P.C."/>
            <person name="Hendrickson H.L."/>
        </authorList>
    </citation>
    <scope>NUCLEOTIDE SEQUENCE [LARGE SCALE GENOMIC DNA]</scope>
</reference>